<keyword evidence="1" id="KW-0472">Membrane</keyword>
<evidence type="ECO:0008006" key="4">
    <source>
        <dbReference type="Google" id="ProtNLM"/>
    </source>
</evidence>
<keyword evidence="3" id="KW-1185">Reference proteome</keyword>
<keyword evidence="1" id="KW-0812">Transmembrane</keyword>
<evidence type="ECO:0000313" key="3">
    <source>
        <dbReference type="Proteomes" id="UP000004198"/>
    </source>
</evidence>
<dbReference type="eggNOG" id="ENOG5033DDT">
    <property type="taxonomic scope" value="Bacteria"/>
</dbReference>
<dbReference type="Pfam" id="PF12669">
    <property type="entry name" value="FeoB_associated"/>
    <property type="match status" value="1"/>
</dbReference>
<gene>
    <name evidence="2" type="ORF">CcarbDRAFT_5430</name>
</gene>
<evidence type="ECO:0000256" key="1">
    <source>
        <dbReference type="SAM" id="Phobius"/>
    </source>
</evidence>
<proteinExistence type="predicted"/>
<sequence length="50" mass="5171">MVATVIMSGIIFGFVAFVIVRQVKKAKNGESSCGCGCSNCSSSSICHGKK</sequence>
<evidence type="ECO:0000313" key="2">
    <source>
        <dbReference type="EMBL" id="EET84119.1"/>
    </source>
</evidence>
<dbReference type="AlphaFoldDB" id="C6Q311"/>
<organism evidence="2 3">
    <name type="scientific">Clostridium carboxidivorans P7</name>
    <dbReference type="NCBI Taxonomy" id="536227"/>
    <lineage>
        <taxon>Bacteria</taxon>
        <taxon>Bacillati</taxon>
        <taxon>Bacillota</taxon>
        <taxon>Clostridia</taxon>
        <taxon>Eubacteriales</taxon>
        <taxon>Clostridiaceae</taxon>
        <taxon>Clostridium</taxon>
    </lineage>
</organism>
<name>C6Q311_9CLOT</name>
<reference evidence="2 3" key="1">
    <citation type="submission" date="2009-06" db="EMBL/GenBank/DDBJ databases">
        <title>The draft genome of Clostridium carboxidivorans P7.</title>
        <authorList>
            <consortium name="US DOE Joint Genome Institute (JGI-PGF)"/>
            <person name="Lucas S."/>
            <person name="Copeland A."/>
            <person name="Lapidus A."/>
            <person name="Glavina del Rio T."/>
            <person name="Tice H."/>
            <person name="Bruce D."/>
            <person name="Goodwin L."/>
            <person name="Pitluck S."/>
            <person name="Larimer F."/>
            <person name="Land M.L."/>
            <person name="Hauser L."/>
            <person name="Hemme C.L."/>
        </authorList>
    </citation>
    <scope>NUCLEOTIDE SEQUENCE [LARGE SCALE GENOMIC DNA]</scope>
    <source>
        <strain evidence="2 3">P7</strain>
    </source>
</reference>
<dbReference type="EMBL" id="ACVI01000226">
    <property type="protein sequence ID" value="EET84119.1"/>
    <property type="molecule type" value="Genomic_DNA"/>
</dbReference>
<comment type="caution">
    <text evidence="2">The sequence shown here is derived from an EMBL/GenBank/DDBJ whole genome shotgun (WGS) entry which is preliminary data.</text>
</comment>
<accession>C6Q311</accession>
<keyword evidence="1" id="KW-1133">Transmembrane helix</keyword>
<feature type="transmembrane region" description="Helical" evidence="1">
    <location>
        <begin position="6"/>
        <end position="23"/>
    </location>
</feature>
<dbReference type="OrthoDB" id="1934493at2"/>
<dbReference type="Proteomes" id="UP000004198">
    <property type="component" value="Unassembled WGS sequence"/>
</dbReference>
<protein>
    <recommendedName>
        <fullName evidence="4">FeoB-associated Cys-rich membrane protein</fullName>
    </recommendedName>
</protein>
<dbReference type="RefSeq" id="WP_007064311.1">
    <property type="nucleotide sequence ID" value="NZ_ACVI01000226.1"/>
</dbReference>